<dbReference type="EMBL" id="NRJH01000030">
    <property type="protein sequence ID" value="RIY32750.1"/>
    <property type="molecule type" value="Genomic_DNA"/>
</dbReference>
<keyword evidence="7" id="KW-0210">Decarboxylase</keyword>
<dbReference type="PROSITE" id="PS00878">
    <property type="entry name" value="ODR_DC_2_1"/>
    <property type="match status" value="1"/>
</dbReference>
<evidence type="ECO:0000256" key="5">
    <source>
        <dbReference type="ARBA" id="ARBA00012426"/>
    </source>
</evidence>
<evidence type="ECO:0000256" key="13">
    <source>
        <dbReference type="NCBIfam" id="TIGR01273"/>
    </source>
</evidence>
<feature type="active site" description="Proton donor" evidence="15">
    <location>
        <position position="504"/>
    </location>
</feature>
<reference evidence="19 20" key="1">
    <citation type="submission" date="2017-08" db="EMBL/GenBank/DDBJ databases">
        <title>Reclassification of Bisgaard taxon 37 and 44.</title>
        <authorList>
            <person name="Christensen H."/>
        </authorList>
    </citation>
    <scope>NUCLEOTIDE SEQUENCE [LARGE SCALE GENOMIC DNA]</scope>
    <source>
        <strain evidence="19 20">B96_4</strain>
    </source>
</reference>
<dbReference type="OrthoDB" id="9802658at2"/>
<dbReference type="GO" id="GO:0008295">
    <property type="term" value="P:spermidine biosynthetic process"/>
    <property type="evidence" value="ECO:0007669"/>
    <property type="project" value="UniProtKB-UniRule"/>
</dbReference>
<dbReference type="CDD" id="cd06830">
    <property type="entry name" value="PLPDE_III_ADC"/>
    <property type="match status" value="1"/>
</dbReference>
<evidence type="ECO:0000259" key="18">
    <source>
        <dbReference type="Pfam" id="PF17944"/>
    </source>
</evidence>
<dbReference type="InterPro" id="IPR029066">
    <property type="entry name" value="PLP-binding_barrel"/>
</dbReference>
<dbReference type="Gene3D" id="1.10.287.3440">
    <property type="match status" value="1"/>
</dbReference>
<feature type="domain" description="Orn/DAP/Arg decarboxylase 2 N-terminal" evidence="16">
    <location>
        <begin position="77"/>
        <end position="343"/>
    </location>
</feature>
<dbReference type="Pfam" id="PF02784">
    <property type="entry name" value="Orn_Arg_deC_N"/>
    <property type="match status" value="1"/>
</dbReference>
<comment type="caution">
    <text evidence="19">The sequence shown here is derived from an EMBL/GenBank/DDBJ whole genome shotgun (WGS) entry which is preliminary data.</text>
</comment>
<dbReference type="InterPro" id="IPR041128">
    <property type="entry name" value="Arg_decarbox_C"/>
</dbReference>
<dbReference type="NCBIfam" id="TIGR01273">
    <property type="entry name" value="speA"/>
    <property type="match status" value="1"/>
</dbReference>
<dbReference type="FunFam" id="3.20.20.10:FF:000001">
    <property type="entry name" value="Biosynthetic arginine decarboxylase"/>
    <property type="match status" value="1"/>
</dbReference>
<keyword evidence="10" id="KW-0745">Spermidine biosynthesis</keyword>
<comment type="cofactor">
    <cofactor evidence="2">
        <name>Mg(2+)</name>
        <dbReference type="ChEBI" id="CHEBI:18420"/>
    </cofactor>
</comment>
<dbReference type="InterPro" id="IPR000183">
    <property type="entry name" value="Orn/DAP/Arg_de-COase"/>
</dbReference>
<evidence type="ECO:0000313" key="19">
    <source>
        <dbReference type="EMBL" id="RIY32750.1"/>
    </source>
</evidence>
<evidence type="ECO:0000256" key="11">
    <source>
        <dbReference type="ARBA" id="ARBA00023115"/>
    </source>
</evidence>
<dbReference type="InterPro" id="IPR022653">
    <property type="entry name" value="De-COase2_pyr-phos_BS"/>
</dbReference>
<gene>
    <name evidence="19" type="ORF">CJP74_03825</name>
</gene>
<evidence type="ECO:0000256" key="2">
    <source>
        <dbReference type="ARBA" id="ARBA00001946"/>
    </source>
</evidence>
<dbReference type="Pfam" id="PF17944">
    <property type="entry name" value="Arg_decarbox_C"/>
    <property type="match status" value="1"/>
</dbReference>
<keyword evidence="20" id="KW-1185">Reference proteome</keyword>
<evidence type="ECO:0000256" key="1">
    <source>
        <dbReference type="ARBA" id="ARBA00001933"/>
    </source>
</evidence>
<dbReference type="Gene3D" id="1.20.58.930">
    <property type="match status" value="1"/>
</dbReference>
<dbReference type="InterPro" id="IPR002985">
    <property type="entry name" value="Arg_decrbxlase"/>
</dbReference>
<feature type="domain" description="Arginine decarboxylase helical bundle" evidence="17">
    <location>
        <begin position="368"/>
        <end position="454"/>
    </location>
</feature>
<dbReference type="Gene3D" id="2.40.37.10">
    <property type="entry name" value="Lyase, Ornithine Decarboxylase, Chain A, domain 1"/>
    <property type="match status" value="1"/>
</dbReference>
<dbReference type="GO" id="GO:0008792">
    <property type="term" value="F:arginine decarboxylase activity"/>
    <property type="evidence" value="ECO:0007669"/>
    <property type="project" value="UniProtKB-UniRule"/>
</dbReference>
<dbReference type="InterPro" id="IPR022644">
    <property type="entry name" value="De-COase2_N"/>
</dbReference>
<dbReference type="NCBIfam" id="NF003763">
    <property type="entry name" value="PRK05354.1"/>
    <property type="match status" value="1"/>
</dbReference>
<evidence type="ECO:0000256" key="15">
    <source>
        <dbReference type="PIRSR" id="PIRSR600183-50"/>
    </source>
</evidence>
<feature type="domain" description="Arginine decarboxylase C-terminal helical" evidence="18">
    <location>
        <begin position="582"/>
        <end position="631"/>
    </location>
</feature>
<dbReference type="SUPFAM" id="SSF50621">
    <property type="entry name" value="Alanine racemase C-terminal domain-like"/>
    <property type="match status" value="1"/>
</dbReference>
<comment type="cofactor">
    <cofactor evidence="1 14">
        <name>pyridoxal 5'-phosphate</name>
        <dbReference type="ChEBI" id="CHEBI:597326"/>
    </cofactor>
</comment>
<evidence type="ECO:0000259" key="17">
    <source>
        <dbReference type="Pfam" id="PF17810"/>
    </source>
</evidence>
<dbReference type="FunFam" id="1.10.287.3440:FF:000001">
    <property type="entry name" value="Biosynthetic arginine decarboxylase"/>
    <property type="match status" value="1"/>
</dbReference>
<accession>A0A3A1Y643</accession>
<dbReference type="GO" id="GO:0033388">
    <property type="term" value="P:putrescine biosynthetic process from arginine"/>
    <property type="evidence" value="ECO:0007669"/>
    <property type="project" value="TreeGrafter"/>
</dbReference>
<evidence type="ECO:0000256" key="4">
    <source>
        <dbReference type="ARBA" id="ARBA00008357"/>
    </source>
</evidence>
<evidence type="ECO:0000256" key="7">
    <source>
        <dbReference type="ARBA" id="ARBA00022793"/>
    </source>
</evidence>
<organism evidence="19 20">
    <name type="scientific">Psittacicella melopsittaci</name>
    <dbReference type="NCBI Taxonomy" id="2028576"/>
    <lineage>
        <taxon>Bacteria</taxon>
        <taxon>Pseudomonadati</taxon>
        <taxon>Pseudomonadota</taxon>
        <taxon>Gammaproteobacteria</taxon>
        <taxon>Pasteurellales</taxon>
        <taxon>Psittacicellaceae</taxon>
        <taxon>Psittacicella</taxon>
    </lineage>
</organism>
<comment type="function">
    <text evidence="3">Catalyzes the biosynthesis of agmatine from arginine.</text>
</comment>
<evidence type="ECO:0000256" key="9">
    <source>
        <dbReference type="ARBA" id="ARBA00022898"/>
    </source>
</evidence>
<dbReference type="PRINTS" id="PR01179">
    <property type="entry name" value="ODADCRBXLASE"/>
</dbReference>
<dbReference type="GO" id="GO:0046872">
    <property type="term" value="F:metal ion binding"/>
    <property type="evidence" value="ECO:0007669"/>
    <property type="project" value="UniProtKB-KW"/>
</dbReference>
<protein>
    <recommendedName>
        <fullName evidence="5 13">Arginine decarboxylase</fullName>
        <ecNumber evidence="5 13">4.1.1.19</ecNumber>
    </recommendedName>
</protein>
<dbReference type="Pfam" id="PF17810">
    <property type="entry name" value="Arg_decarb_HB"/>
    <property type="match status" value="1"/>
</dbReference>
<keyword evidence="11" id="KW-0620">Polyamine biosynthesis</keyword>
<keyword evidence="9 14" id="KW-0663">Pyridoxal phosphate</keyword>
<dbReference type="InterPro" id="IPR040634">
    <property type="entry name" value="Arg_decarb_HB"/>
</dbReference>
<dbReference type="AlphaFoldDB" id="A0A3A1Y643"/>
<evidence type="ECO:0000256" key="6">
    <source>
        <dbReference type="ARBA" id="ARBA00022723"/>
    </source>
</evidence>
<evidence type="ECO:0000256" key="3">
    <source>
        <dbReference type="ARBA" id="ARBA00002257"/>
    </source>
</evidence>
<evidence type="ECO:0000256" key="12">
    <source>
        <dbReference type="ARBA" id="ARBA00023239"/>
    </source>
</evidence>
<dbReference type="PANTHER" id="PTHR43295">
    <property type="entry name" value="ARGININE DECARBOXYLASE"/>
    <property type="match status" value="1"/>
</dbReference>
<name>A0A3A1Y643_9GAMM</name>
<evidence type="ECO:0000256" key="8">
    <source>
        <dbReference type="ARBA" id="ARBA00022842"/>
    </source>
</evidence>
<keyword evidence="8" id="KW-0460">Magnesium</keyword>
<dbReference type="PIRSF" id="PIRSF001336">
    <property type="entry name" value="Arg_decrbxlase"/>
    <property type="match status" value="1"/>
</dbReference>
<dbReference type="GO" id="GO:0006527">
    <property type="term" value="P:L-arginine catabolic process"/>
    <property type="evidence" value="ECO:0007669"/>
    <property type="project" value="InterPro"/>
</dbReference>
<evidence type="ECO:0000313" key="20">
    <source>
        <dbReference type="Proteomes" id="UP000266258"/>
    </source>
</evidence>
<feature type="modified residue" description="N6-(pyridoxal phosphate)lysine" evidence="14">
    <location>
        <position position="103"/>
    </location>
</feature>
<dbReference type="SUPFAM" id="SSF51419">
    <property type="entry name" value="PLP-binding barrel"/>
    <property type="match status" value="1"/>
</dbReference>
<evidence type="ECO:0000256" key="10">
    <source>
        <dbReference type="ARBA" id="ARBA00023066"/>
    </source>
</evidence>
<proteinExistence type="inferred from homology"/>
<evidence type="ECO:0000259" key="16">
    <source>
        <dbReference type="Pfam" id="PF02784"/>
    </source>
</evidence>
<dbReference type="Gene3D" id="3.20.20.10">
    <property type="entry name" value="Alanine racemase"/>
    <property type="match status" value="1"/>
</dbReference>
<evidence type="ECO:0000256" key="14">
    <source>
        <dbReference type="PIRSR" id="PIRSR001336-50"/>
    </source>
</evidence>
<dbReference type="PRINTS" id="PR01180">
    <property type="entry name" value="ARGDCRBXLASE"/>
</dbReference>
<dbReference type="PANTHER" id="PTHR43295:SF9">
    <property type="entry name" value="BIOSYNTHETIC ARGININE DECARBOXYLASE"/>
    <property type="match status" value="1"/>
</dbReference>
<keyword evidence="12" id="KW-0456">Lyase</keyword>
<keyword evidence="6" id="KW-0479">Metal-binding</keyword>
<dbReference type="EC" id="4.1.1.19" evidence="5 13"/>
<dbReference type="InterPro" id="IPR009006">
    <property type="entry name" value="Ala_racemase/Decarboxylase_C"/>
</dbReference>
<dbReference type="Proteomes" id="UP000266258">
    <property type="component" value="Unassembled WGS sequence"/>
</dbReference>
<comment type="similarity">
    <text evidence="4">Belongs to the Orn/Lys/Arg decarboxylase class-II family. SpeA subfamily.</text>
</comment>
<sequence>MAVEGQQQTLREVSNIQYWGMGYYNVDENGEVFVCPNPEKPQNRISLNKLAQRLEEFHGARLPALFCFPQIIKHRLRSINKAFNTVIADYEYKGEYTLVYPIKVNQHSRVVQALKHSGQKYGLEAGSKAELMAVIAHAGLKKHTIVCNGYKDLEYVRYALMAEKLGHKVYLVIEKLSEIYLVLEESERLGVRPRLGVRARLASQGAGKWQSSGGEKSKFGLSSTQVLSLVETLRQENKLDCLQLLHFHLGSQLGSIRDIATGVRESARFYVELAKLGVNIKCFDVGGGLGVDYDGSRFGSDRSVDYGLREYAETIIWGIGQICDDNNLPHPNIFTESGRATTAHHALLISNVIGVERYHAQELAPPKDQDPTVLHSLWETWENIHNNRDKRSLRTWIHEGQFDLEDVHQQYNVGTISLEQRAYGEQLYLNICSEVAKLFTSQNRSHRQVIDELQERFADKIWVNFSLFQSLPDAWGIDQQFPVIPISQLNDQIERRAILLDITCDSDGLVESYIDGDGIATTLPMPDFEVDNPPLMGFFMLGAYQETLGNMHNLFGDTTTVDIRITGPDEYEIIDLYHGNTVSDMLEYVYIDPKKILERYREQIYASNLNQADKIKFLKELEAGMSGYTYLEEDTEIDY</sequence>